<dbReference type="EMBL" id="FXUL01000002">
    <property type="protein sequence ID" value="SMP49848.1"/>
    <property type="molecule type" value="Genomic_DNA"/>
</dbReference>
<feature type="compositionally biased region" description="Low complexity" evidence="1">
    <location>
        <begin position="39"/>
        <end position="49"/>
    </location>
</feature>
<accession>A0ABY1PVE8</accession>
<comment type="caution">
    <text evidence="3">The sequence shown here is derived from an EMBL/GenBank/DDBJ whole genome shotgun (WGS) entry which is preliminary data.</text>
</comment>
<evidence type="ECO:0000313" key="3">
    <source>
        <dbReference type="EMBL" id="SMP49848.1"/>
    </source>
</evidence>
<feature type="region of interest" description="Disordered" evidence="1">
    <location>
        <begin position="23"/>
        <end position="49"/>
    </location>
</feature>
<dbReference type="Proteomes" id="UP001158049">
    <property type="component" value="Unassembled WGS sequence"/>
</dbReference>
<evidence type="ECO:0000313" key="4">
    <source>
        <dbReference type="Proteomes" id="UP001158049"/>
    </source>
</evidence>
<keyword evidence="2" id="KW-0732">Signal</keyword>
<protein>
    <submittedName>
        <fullName evidence="3">Uncharacterized protein</fullName>
    </submittedName>
</protein>
<feature type="compositionally biased region" description="Basic and acidic residues" evidence="1">
    <location>
        <begin position="24"/>
        <end position="35"/>
    </location>
</feature>
<gene>
    <name evidence="3" type="ORF">SAMN06295970_102335</name>
</gene>
<evidence type="ECO:0000256" key="2">
    <source>
        <dbReference type="SAM" id="SignalP"/>
    </source>
</evidence>
<reference evidence="3 4" key="1">
    <citation type="submission" date="2017-05" db="EMBL/GenBank/DDBJ databases">
        <authorList>
            <person name="Varghese N."/>
            <person name="Submissions S."/>
        </authorList>
    </citation>
    <scope>NUCLEOTIDE SEQUENCE [LARGE SCALE GENOMIC DNA]</scope>
    <source>
        <strain evidence="3 4">DSM 26001</strain>
    </source>
</reference>
<feature type="signal peptide" evidence="2">
    <location>
        <begin position="1"/>
        <end position="24"/>
    </location>
</feature>
<name>A0ABY1PVE8_9BURK</name>
<organism evidence="3 4">
    <name type="scientific">Noviherbaspirillum suwonense</name>
    <dbReference type="NCBI Taxonomy" id="1224511"/>
    <lineage>
        <taxon>Bacteria</taxon>
        <taxon>Pseudomonadati</taxon>
        <taxon>Pseudomonadota</taxon>
        <taxon>Betaproteobacteria</taxon>
        <taxon>Burkholderiales</taxon>
        <taxon>Oxalobacteraceae</taxon>
        <taxon>Noviherbaspirillum</taxon>
    </lineage>
</organism>
<evidence type="ECO:0000256" key="1">
    <source>
        <dbReference type="SAM" id="MobiDB-lite"/>
    </source>
</evidence>
<proteinExistence type="predicted"/>
<keyword evidence="4" id="KW-1185">Reference proteome</keyword>
<feature type="chain" id="PRO_5047428622" evidence="2">
    <location>
        <begin position="25"/>
        <end position="753"/>
    </location>
</feature>
<dbReference type="RefSeq" id="WP_283441135.1">
    <property type="nucleotide sequence ID" value="NZ_FXUL01000002.1"/>
</dbReference>
<sequence>MQRRKFLIGGAALTSLAALGNAHAADKPASKESKPPRPSSSGPAPALTADAPDTFEVWDWTNPEKPLLEGTIKLDKRIDDFAYEDADMAAENGSIAVYQSTQSVMLGDIEVGFTMFAADKRNTEAGKEPLYQVLGAFAHRGSWTSYPASDTFDPKIHTTFPKPFKVVMKNAGGKVLHTFQMQDGLPINDPSLHQWASATQPLRPKLSVFMMLPWQNTRPRASSRKNLYFPGLTADGLRPSSAKGHYSVLSCEPPITGGYGRNSMNGLANIYAAPRWPLPRKGYGPPVRDPYINYVEFNRNGGSAFGAAFIEGWDYEPGSYSTHNWYTAPGGPRFDRCVIPSVVALWASQPSGRRLQDNVPHRDWLDGWAMAYFNHGNHWVRDVKSMHLMTSRDVMLNPWGLVGNYYGGGSIGPRSVRINGSQRDGTTEANHDRNGNIWAHGWARDALHSYCNAGWIALLLNSPIHAIGCRFDTANQMMMTGDPANGIRDDYMVRSQAWRWIHYTLAWKLASRHPLGLAREDIENSFIRHLEQIYKDVYVPQVLEKKDDPYFKGLRNIGQPMINHSGNGSMWIGQGGGLGYYMGHVLQLMKQTGFWAALMSRGGHVRDVLLLQLRNMDQFALGLHADTNGTVNVAIVFPKDGVFPDSMAHYHALYGNKNEDMFTDDKGKPINDRDVSIHAIAQYVYIRRDYFPEIPHPKLAAAISKLDARLGSVTARVAAAGDPEKKREADHIYRYPGLAPIKAPEVLGPSGKA</sequence>